<dbReference type="GO" id="GO:0016887">
    <property type="term" value="F:ATP hydrolysis activity"/>
    <property type="evidence" value="ECO:0007669"/>
    <property type="project" value="InterPro"/>
</dbReference>
<dbReference type="InterPro" id="IPR003593">
    <property type="entry name" value="AAA+_ATPase"/>
</dbReference>
<organism evidence="6 7">
    <name type="scientific">Pseudonocardia endophytica</name>
    <dbReference type="NCBI Taxonomy" id="401976"/>
    <lineage>
        <taxon>Bacteria</taxon>
        <taxon>Bacillati</taxon>
        <taxon>Actinomycetota</taxon>
        <taxon>Actinomycetes</taxon>
        <taxon>Pseudonocardiales</taxon>
        <taxon>Pseudonocardiaceae</taxon>
        <taxon>Pseudonocardia</taxon>
    </lineage>
</organism>
<keyword evidence="1" id="KW-0813">Transport</keyword>
<feature type="compositionally biased region" description="Gly residues" evidence="4">
    <location>
        <begin position="467"/>
        <end position="476"/>
    </location>
</feature>
<feature type="compositionally biased region" description="Basic and acidic residues" evidence="4">
    <location>
        <begin position="355"/>
        <end position="364"/>
    </location>
</feature>
<proteinExistence type="predicted"/>
<feature type="region of interest" description="Disordered" evidence="4">
    <location>
        <begin position="304"/>
        <end position="495"/>
    </location>
</feature>
<evidence type="ECO:0000256" key="2">
    <source>
        <dbReference type="ARBA" id="ARBA00022741"/>
    </source>
</evidence>
<dbReference type="CDD" id="cd03261">
    <property type="entry name" value="ABC_Org_Solvent_Resistant"/>
    <property type="match status" value="1"/>
</dbReference>
<comment type="caution">
    <text evidence="6">The sequence shown here is derived from an EMBL/GenBank/DDBJ whole genome shotgun (WGS) entry which is preliminary data.</text>
</comment>
<feature type="compositionally biased region" description="Low complexity" evidence="4">
    <location>
        <begin position="365"/>
        <end position="380"/>
    </location>
</feature>
<sequence>MTGVEVKVEGLTKSFGRANIWSDVTLTLPPGEVSVLLGPSGTGKSVFLKSLIGLLKPEKGSIVIHDTDLVRCGESRLYELRKLFGVLFQDGALFGSMNLYDNIAFPLREHTKKSEAQVRDIVAEKMDMVGLTGDESKLPGEISGGMRKRAGLARALVLDPEIILFDEPDSGLDPVRTAYLNQLIIDLNAQTDSTFLIVTHDINTAQTVPDNIGMLYRKHLAMFGPREVLLTSDDPVVAQFLNGRREGPIGMSEEKDTAQAEKEMAEAGELEGLPEMKPQLEASTGMPDRQAVHRRRERVEAMMHELPEPAQQAIRRSYDQQSGDARGGDTREYARPDGGEREQVTVVSAGQPAASEERTQEAPREQQAQAAPAPFDPTLTDGRDDPDDRPTDVHPKVTDDGPAPDDRPTDVRPLTPVDGAPAREDDAWTGRAVQGSASPDAYTDPYSEGSGDPYVADAYTADPHENQGGGDEGGAGEAEKGGRRRLRFWGKGDDS</sequence>
<dbReference type="Proteomes" id="UP000295560">
    <property type="component" value="Unassembled WGS sequence"/>
</dbReference>
<dbReference type="SMART" id="SM00382">
    <property type="entry name" value="AAA"/>
    <property type="match status" value="1"/>
</dbReference>
<dbReference type="SUPFAM" id="SSF52540">
    <property type="entry name" value="P-loop containing nucleoside triphosphate hydrolases"/>
    <property type="match status" value="1"/>
</dbReference>
<evidence type="ECO:0000256" key="4">
    <source>
        <dbReference type="SAM" id="MobiDB-lite"/>
    </source>
</evidence>
<dbReference type="InterPro" id="IPR017871">
    <property type="entry name" value="ABC_transporter-like_CS"/>
</dbReference>
<dbReference type="AlphaFoldDB" id="A0A4R1HSE4"/>
<dbReference type="Gene3D" id="3.40.50.300">
    <property type="entry name" value="P-loop containing nucleotide triphosphate hydrolases"/>
    <property type="match status" value="1"/>
</dbReference>
<feature type="compositionally biased region" description="Basic and acidic residues" evidence="4">
    <location>
        <begin position="381"/>
        <end position="410"/>
    </location>
</feature>
<feature type="domain" description="ABC transporter" evidence="5">
    <location>
        <begin position="6"/>
        <end position="242"/>
    </location>
</feature>
<dbReference type="PANTHER" id="PTHR43023">
    <property type="entry name" value="PROTEIN TRIGALACTOSYLDIACYLGLYCEROL 3, CHLOROPLASTIC"/>
    <property type="match status" value="1"/>
</dbReference>
<dbReference type="Pfam" id="PF00005">
    <property type="entry name" value="ABC_tran"/>
    <property type="match status" value="1"/>
</dbReference>
<keyword evidence="2" id="KW-0547">Nucleotide-binding</keyword>
<evidence type="ECO:0000259" key="5">
    <source>
        <dbReference type="PROSITE" id="PS50893"/>
    </source>
</evidence>
<dbReference type="PROSITE" id="PS00211">
    <property type="entry name" value="ABC_TRANSPORTER_1"/>
    <property type="match status" value="1"/>
</dbReference>
<dbReference type="EMBL" id="SMFZ01000002">
    <property type="protein sequence ID" value="TCK20302.1"/>
    <property type="molecule type" value="Genomic_DNA"/>
</dbReference>
<dbReference type="PANTHER" id="PTHR43023:SF6">
    <property type="entry name" value="INTERMEMBRANE PHOSPHOLIPID TRANSPORT SYSTEM ATP-BINDING PROTEIN MLAF"/>
    <property type="match status" value="1"/>
</dbReference>
<dbReference type="PROSITE" id="PS50893">
    <property type="entry name" value="ABC_TRANSPORTER_2"/>
    <property type="match status" value="1"/>
</dbReference>
<evidence type="ECO:0000313" key="7">
    <source>
        <dbReference type="Proteomes" id="UP000295560"/>
    </source>
</evidence>
<keyword evidence="7" id="KW-1185">Reference proteome</keyword>
<gene>
    <name evidence="6" type="ORF">EV378_4261</name>
</gene>
<evidence type="ECO:0000256" key="1">
    <source>
        <dbReference type="ARBA" id="ARBA00022448"/>
    </source>
</evidence>
<feature type="compositionally biased region" description="Basic and acidic residues" evidence="4">
    <location>
        <begin position="326"/>
        <end position="343"/>
    </location>
</feature>
<dbReference type="InterPro" id="IPR003439">
    <property type="entry name" value="ABC_transporter-like_ATP-bd"/>
</dbReference>
<dbReference type="GO" id="GO:0005524">
    <property type="term" value="F:ATP binding"/>
    <property type="evidence" value="ECO:0007669"/>
    <property type="project" value="UniProtKB-KW"/>
</dbReference>
<keyword evidence="3 6" id="KW-0067">ATP-binding</keyword>
<evidence type="ECO:0000313" key="6">
    <source>
        <dbReference type="EMBL" id="TCK20302.1"/>
    </source>
</evidence>
<name>A0A4R1HSE4_PSEEN</name>
<reference evidence="6 7" key="1">
    <citation type="submission" date="2019-03" db="EMBL/GenBank/DDBJ databases">
        <title>Sequencing the genomes of 1000 actinobacteria strains.</title>
        <authorList>
            <person name="Klenk H.-P."/>
        </authorList>
    </citation>
    <scope>NUCLEOTIDE SEQUENCE [LARGE SCALE GENOMIC DNA]</scope>
    <source>
        <strain evidence="6 7">DSM 44969</strain>
    </source>
</reference>
<dbReference type="InterPro" id="IPR027417">
    <property type="entry name" value="P-loop_NTPase"/>
</dbReference>
<accession>A0A4R1HSE4</accession>
<evidence type="ECO:0000256" key="3">
    <source>
        <dbReference type="ARBA" id="ARBA00022840"/>
    </source>
</evidence>
<protein>
    <submittedName>
        <fullName evidence="6">Phospholipid/cholesterol/gamma-HCH transport system ATP-binding protein</fullName>
    </submittedName>
</protein>